<dbReference type="STRING" id="1220924.W2RRH5"/>
<keyword evidence="4" id="KW-0677">Repeat</keyword>
<dbReference type="PANTHER" id="PTHR13759">
    <property type="entry name" value="TWINFILIN"/>
    <property type="match status" value="1"/>
</dbReference>
<dbReference type="GO" id="GO:0003785">
    <property type="term" value="F:actin monomer binding"/>
    <property type="evidence" value="ECO:0007669"/>
    <property type="project" value="TreeGrafter"/>
</dbReference>
<dbReference type="HOGENOM" id="CLU_031995_0_0_1"/>
<dbReference type="Gene3D" id="3.40.20.10">
    <property type="entry name" value="Severin"/>
    <property type="match status" value="2"/>
</dbReference>
<evidence type="ECO:0000256" key="3">
    <source>
        <dbReference type="ARBA" id="ARBA00022490"/>
    </source>
</evidence>
<evidence type="ECO:0000256" key="8">
    <source>
        <dbReference type="SAM" id="MobiDB-lite"/>
    </source>
</evidence>
<feature type="region of interest" description="Disordered" evidence="8">
    <location>
        <begin position="127"/>
        <end position="187"/>
    </location>
</feature>
<dbReference type="GO" id="GO:0051016">
    <property type="term" value="P:barbed-end actin filament capping"/>
    <property type="evidence" value="ECO:0007669"/>
    <property type="project" value="TreeGrafter"/>
</dbReference>
<evidence type="ECO:0000256" key="7">
    <source>
        <dbReference type="ARBA" id="ARBA00038532"/>
    </source>
</evidence>
<feature type="compositionally biased region" description="Gly residues" evidence="8">
    <location>
        <begin position="166"/>
        <end position="181"/>
    </location>
</feature>
<accession>W2RRH5</accession>
<sequence>MQSGISASETLHAAFADFLSSDAFALPATIDKESIQPLEPIPFSGDFNSSLPSLAPHLEPKTPIYLLIRKTPSASTFTAITYVPSIAPVRSKTLIAATRSSLVRELGLEKFEDTLFVTDAEEVLEPSQWAERAGGSSGRGVDPNLLSQEERELQSVKRAEEESRHGTGGTALGGMGGGPTSGGSKLQMKMTDDAKSALQSFSSAGAGSVMQLGIDIATETLTLLSQHADAVQPAELARSIPSDRPTYSFYRHPAAPDTALFLYVCPGTSKVKERMVYASSRSGVLDAAKSGGVEVSKRLEAGDPEEITEQRLNDEAGVSGGADAGAAKSGFARPKRPGRR</sequence>
<dbReference type="SMART" id="SM00102">
    <property type="entry name" value="ADF"/>
    <property type="match status" value="2"/>
</dbReference>
<evidence type="ECO:0000256" key="2">
    <source>
        <dbReference type="ARBA" id="ARBA00009557"/>
    </source>
</evidence>
<dbReference type="AlphaFoldDB" id="W2RRH5"/>
<feature type="domain" description="ADF-H" evidence="9">
    <location>
        <begin position="185"/>
        <end position="317"/>
    </location>
</feature>
<dbReference type="PROSITE" id="PS51263">
    <property type="entry name" value="ADF_H"/>
    <property type="match status" value="2"/>
</dbReference>
<feature type="compositionally biased region" description="Basic and acidic residues" evidence="8">
    <location>
        <begin position="148"/>
        <end position="165"/>
    </location>
</feature>
<evidence type="ECO:0000256" key="4">
    <source>
        <dbReference type="ARBA" id="ARBA00022737"/>
    </source>
</evidence>
<dbReference type="Pfam" id="PF00241">
    <property type="entry name" value="Cofilin_ADF"/>
    <property type="match status" value="2"/>
</dbReference>
<dbReference type="GO" id="GO:0030042">
    <property type="term" value="P:actin filament depolymerization"/>
    <property type="evidence" value="ECO:0007669"/>
    <property type="project" value="TreeGrafter"/>
</dbReference>
<comment type="subcellular location">
    <subcellularLocation>
        <location evidence="1">Cytoplasm</location>
        <location evidence="1">Cytoskeleton</location>
    </subcellularLocation>
</comment>
<dbReference type="VEuPathDB" id="FungiDB:HMPREF1541_05349"/>
<evidence type="ECO:0000256" key="1">
    <source>
        <dbReference type="ARBA" id="ARBA00004245"/>
    </source>
</evidence>
<dbReference type="SUPFAM" id="SSF55753">
    <property type="entry name" value="Actin depolymerizing proteins"/>
    <property type="match status" value="2"/>
</dbReference>
<evidence type="ECO:0000313" key="11">
    <source>
        <dbReference type="Proteomes" id="UP000030752"/>
    </source>
</evidence>
<comment type="similarity">
    <text evidence="2">Belongs to the actin-binding proteins ADF family. Twinfilin subfamily.</text>
</comment>
<dbReference type="GeneID" id="19972688"/>
<dbReference type="CDD" id="cd11284">
    <property type="entry name" value="ADF_Twf-C_like"/>
    <property type="match status" value="1"/>
</dbReference>
<dbReference type="GO" id="GO:0051015">
    <property type="term" value="F:actin filament binding"/>
    <property type="evidence" value="ECO:0007669"/>
    <property type="project" value="TreeGrafter"/>
</dbReference>
<reference evidence="10 11" key="1">
    <citation type="submission" date="2013-03" db="EMBL/GenBank/DDBJ databases">
        <title>The Genome Sequence of Phialophora europaea CBS 101466.</title>
        <authorList>
            <consortium name="The Broad Institute Genomics Platform"/>
            <person name="Cuomo C."/>
            <person name="de Hoog S."/>
            <person name="Gorbushina A."/>
            <person name="Walker B."/>
            <person name="Young S.K."/>
            <person name="Zeng Q."/>
            <person name="Gargeya S."/>
            <person name="Fitzgerald M."/>
            <person name="Haas B."/>
            <person name="Abouelleil A."/>
            <person name="Allen A.W."/>
            <person name="Alvarado L."/>
            <person name="Arachchi H.M."/>
            <person name="Berlin A.M."/>
            <person name="Chapman S.B."/>
            <person name="Gainer-Dewar J."/>
            <person name="Goldberg J."/>
            <person name="Griggs A."/>
            <person name="Gujja S."/>
            <person name="Hansen M."/>
            <person name="Howarth C."/>
            <person name="Imamovic A."/>
            <person name="Ireland A."/>
            <person name="Larimer J."/>
            <person name="McCowan C."/>
            <person name="Murphy C."/>
            <person name="Pearson M."/>
            <person name="Poon T.W."/>
            <person name="Priest M."/>
            <person name="Roberts A."/>
            <person name="Saif S."/>
            <person name="Shea T."/>
            <person name="Sisk P."/>
            <person name="Sykes S."/>
            <person name="Wortman J."/>
            <person name="Nusbaum C."/>
            <person name="Birren B."/>
        </authorList>
    </citation>
    <scope>NUCLEOTIDE SEQUENCE [LARGE SCALE GENOMIC DNA]</scope>
    <source>
        <strain evidence="10 11">CBS 101466</strain>
    </source>
</reference>
<dbReference type="InterPro" id="IPR002108">
    <property type="entry name" value="ADF-H"/>
</dbReference>
<dbReference type="GO" id="GO:0005884">
    <property type="term" value="C:actin filament"/>
    <property type="evidence" value="ECO:0007669"/>
    <property type="project" value="TreeGrafter"/>
</dbReference>
<keyword evidence="5" id="KW-0009">Actin-binding</keyword>
<keyword evidence="6" id="KW-0206">Cytoskeleton</keyword>
<dbReference type="InterPro" id="IPR028458">
    <property type="entry name" value="Twinfilin"/>
</dbReference>
<evidence type="ECO:0000256" key="5">
    <source>
        <dbReference type="ARBA" id="ARBA00023203"/>
    </source>
</evidence>
<name>W2RRH5_CYPE1</name>
<keyword evidence="3" id="KW-0963">Cytoplasm</keyword>
<evidence type="ECO:0000313" key="10">
    <source>
        <dbReference type="EMBL" id="ETN39126.1"/>
    </source>
</evidence>
<organism evidence="10 11">
    <name type="scientific">Cyphellophora europaea (strain CBS 101466)</name>
    <name type="common">Phialophora europaea</name>
    <dbReference type="NCBI Taxonomy" id="1220924"/>
    <lineage>
        <taxon>Eukaryota</taxon>
        <taxon>Fungi</taxon>
        <taxon>Dikarya</taxon>
        <taxon>Ascomycota</taxon>
        <taxon>Pezizomycotina</taxon>
        <taxon>Eurotiomycetes</taxon>
        <taxon>Chaetothyriomycetidae</taxon>
        <taxon>Chaetothyriales</taxon>
        <taxon>Cyphellophoraceae</taxon>
        <taxon>Cyphellophora</taxon>
    </lineage>
</organism>
<protein>
    <recommendedName>
        <fullName evidence="9">ADF-H domain-containing protein</fullName>
    </recommendedName>
</protein>
<dbReference type="eggNOG" id="KOG1747">
    <property type="taxonomic scope" value="Eukaryota"/>
</dbReference>
<dbReference type="GO" id="GO:0005737">
    <property type="term" value="C:cytoplasm"/>
    <property type="evidence" value="ECO:0007669"/>
    <property type="project" value="TreeGrafter"/>
</dbReference>
<dbReference type="PANTHER" id="PTHR13759:SF1">
    <property type="entry name" value="TWINFILIN"/>
    <property type="match status" value="1"/>
</dbReference>
<dbReference type="EMBL" id="KB822721">
    <property type="protein sequence ID" value="ETN39126.1"/>
    <property type="molecule type" value="Genomic_DNA"/>
</dbReference>
<dbReference type="InterPro" id="IPR029006">
    <property type="entry name" value="ADF-H/Gelsolin-like_dom_sf"/>
</dbReference>
<dbReference type="RefSeq" id="XP_008717911.1">
    <property type="nucleotide sequence ID" value="XM_008719689.1"/>
</dbReference>
<gene>
    <name evidence="10" type="ORF">HMPREF1541_05349</name>
</gene>
<evidence type="ECO:0000256" key="6">
    <source>
        <dbReference type="ARBA" id="ARBA00023212"/>
    </source>
</evidence>
<keyword evidence="11" id="KW-1185">Reference proteome</keyword>
<dbReference type="InParanoid" id="W2RRH5"/>
<evidence type="ECO:0000259" key="9">
    <source>
        <dbReference type="PROSITE" id="PS51263"/>
    </source>
</evidence>
<dbReference type="FunCoup" id="W2RRH5">
    <property type="interactions" value="392"/>
</dbReference>
<dbReference type="CDD" id="cd11285">
    <property type="entry name" value="ADF_Twf-N_like"/>
    <property type="match status" value="1"/>
</dbReference>
<feature type="region of interest" description="Disordered" evidence="8">
    <location>
        <begin position="296"/>
        <end position="340"/>
    </location>
</feature>
<feature type="domain" description="ADF-H" evidence="9">
    <location>
        <begin position="3"/>
        <end position="133"/>
    </location>
</feature>
<dbReference type="Proteomes" id="UP000030752">
    <property type="component" value="Unassembled WGS sequence"/>
</dbReference>
<proteinExistence type="inferred from homology"/>
<dbReference type="OrthoDB" id="10006997at2759"/>
<comment type="subunit">
    <text evidence="7">Interacts with G-actin; ADP-actin form.</text>
</comment>